<reference evidence="14" key="1">
    <citation type="submission" date="2019-09" db="EMBL/GenBank/DDBJ databases">
        <title>Bird 10,000 Genomes (B10K) Project - Family phase.</title>
        <authorList>
            <person name="Zhang G."/>
        </authorList>
    </citation>
    <scope>NUCLEOTIDE SEQUENCE</scope>
    <source>
        <strain evidence="14">B10K-DU-024-03</strain>
        <tissue evidence="14">Muscle</tissue>
    </source>
</reference>
<dbReference type="InterPro" id="IPR016024">
    <property type="entry name" value="ARM-type_fold"/>
</dbReference>
<dbReference type="GO" id="GO:0048471">
    <property type="term" value="C:perinuclear region of cytoplasm"/>
    <property type="evidence" value="ECO:0007669"/>
    <property type="project" value="UniProtKB-SubCell"/>
</dbReference>
<evidence type="ECO:0000313" key="14">
    <source>
        <dbReference type="EMBL" id="NXD82892.1"/>
    </source>
</evidence>
<organism evidence="14 15">
    <name type="scientific">Halcyon senegalensis</name>
    <dbReference type="NCBI Taxonomy" id="342381"/>
    <lineage>
        <taxon>Eukaryota</taxon>
        <taxon>Metazoa</taxon>
        <taxon>Chordata</taxon>
        <taxon>Craniata</taxon>
        <taxon>Vertebrata</taxon>
        <taxon>Euteleostomi</taxon>
        <taxon>Archelosauria</taxon>
        <taxon>Archosauria</taxon>
        <taxon>Dinosauria</taxon>
        <taxon>Saurischia</taxon>
        <taxon>Theropoda</taxon>
        <taxon>Coelurosauria</taxon>
        <taxon>Aves</taxon>
        <taxon>Neognathae</taxon>
        <taxon>Neoaves</taxon>
        <taxon>Telluraves</taxon>
        <taxon>Coraciimorphae</taxon>
        <taxon>Coraciiformes</taxon>
        <taxon>Alcedinidae</taxon>
        <taxon>Halcyon</taxon>
    </lineage>
</organism>
<evidence type="ECO:0000256" key="4">
    <source>
        <dbReference type="ARBA" id="ARBA00020768"/>
    </source>
</evidence>
<evidence type="ECO:0000256" key="6">
    <source>
        <dbReference type="ARBA" id="ARBA00022490"/>
    </source>
</evidence>
<dbReference type="InterPro" id="IPR011990">
    <property type="entry name" value="TPR-like_helical_dom_sf"/>
</dbReference>
<evidence type="ECO:0000256" key="1">
    <source>
        <dbReference type="ARBA" id="ARBA00004161"/>
    </source>
</evidence>
<sequence length="941" mass="105069">QMEDPIQLKEEGNKHFQANDYEKAVQSYTQAIKLNKDKALQAVLYRNRAACFLKKEEYAKAASDASRAIDINASDIKALYRRSQALEKLGKLDQAFKDAQKCATIEPRNKNFQETLRRLGANIQEKVNARGAVPGSQSSIQFSTDSRVQKMFEILLDENSEKEKREKAANNLIVLGREEAGAERIFQNNGVSLLLQLIETKNAELILAAVRTLSGMCTGHKARATAILHYLGIDNICMWMSVDNEEISLAVCNLLQTITDCLLGQGKEEHHGKEEAVVLDTKKDLRMITMRLLDMLVSKKVSGQGRDRALNLLNKNIPRKDLKDQDNSRTIFVIDNGLKKILKVAGQIPELPDCLPLTENTQLTASVLLNKLYDDLRCDPERDNYRVICEEYIKSKIDPQDMDKTLHAVQMVSGVLQGPFDLGNKLLGMKGIMEMMVSLCGSEREIDQLVAVEALIHASTKLSRATFIISNGVTLLKEIYKKTKNEKIKIRALVGLCKLGSAGGTDYGLRQFAEGSTEKLAKQCRKWLCNTSIDARTRKWAVEGMAYLTFDADVKDDFVEDQPALHAMFELAKTSDKTILYSVASALVNCTNSYDTKELVPELVQLAKFSKQHVPEEHPKDKKDFVVKRVKRLLKAGVVSALVCMVKADSAILTDQSKELIARVFLALCEDPKDRGTIVAQGGGKALIPLAVEGTEVGKIKASHALAKIAAISNPDMAFPGERVYEVVRPLVSLLDTERDGLQNYEALLGLTNFSGRSDKLRTKIVKEKALPDIENYMFENHDQLRQAATECMCNLVVNKEVQERFVADGNDRLKLVVLLCGEDDEKVQVAAAGALAMLTAAQKKLCSKMTQVTTQWLEILQRLCLHDNMKVQHRGLVITFNLINADKELAKKLVETELLEILTYIGKQEDDPKKQHILNAARDCLTKFMDYGLIKPLSRA</sequence>
<feature type="repeat" description="TPR" evidence="12">
    <location>
        <begin position="76"/>
        <end position="109"/>
    </location>
</feature>
<keyword evidence="6" id="KW-0963">Cytoplasm</keyword>
<dbReference type="InterPro" id="IPR011989">
    <property type="entry name" value="ARM-like"/>
</dbReference>
<evidence type="ECO:0000256" key="5">
    <source>
        <dbReference type="ARBA" id="ARBA00022473"/>
    </source>
</evidence>
<dbReference type="GO" id="GO:0007517">
    <property type="term" value="P:muscle organ development"/>
    <property type="evidence" value="ECO:0007669"/>
    <property type="project" value="UniProtKB-KW"/>
</dbReference>
<dbReference type="PROSITE" id="PS50005">
    <property type="entry name" value="TPR"/>
    <property type="match status" value="2"/>
</dbReference>
<evidence type="ECO:0000256" key="12">
    <source>
        <dbReference type="PROSITE-ProRule" id="PRU00339"/>
    </source>
</evidence>
<evidence type="ECO:0000259" key="13">
    <source>
        <dbReference type="Pfam" id="PF11701"/>
    </source>
</evidence>
<evidence type="ECO:0000313" key="15">
    <source>
        <dbReference type="Proteomes" id="UP000648918"/>
    </source>
</evidence>
<evidence type="ECO:0000256" key="2">
    <source>
        <dbReference type="ARBA" id="ARBA00004216"/>
    </source>
</evidence>
<evidence type="ECO:0000256" key="7">
    <source>
        <dbReference type="ARBA" id="ARBA00022541"/>
    </source>
</evidence>
<accession>A0A851Z2L5</accession>
<feature type="non-terminal residue" evidence="14">
    <location>
        <position position="941"/>
    </location>
</feature>
<dbReference type="GO" id="GO:0030018">
    <property type="term" value="C:Z disc"/>
    <property type="evidence" value="ECO:0007669"/>
    <property type="project" value="UniProtKB-SubCell"/>
</dbReference>
<comment type="caution">
    <text evidence="14">The sequence shown here is derived from an EMBL/GenBank/DDBJ whole genome shotgun (WGS) entry which is preliminary data.</text>
</comment>
<keyword evidence="10 12" id="KW-0802">TPR repeat</keyword>
<keyword evidence="5" id="KW-0217">Developmental protein</keyword>
<dbReference type="GO" id="GO:0051879">
    <property type="term" value="F:Hsp90 protein binding"/>
    <property type="evidence" value="ECO:0007669"/>
    <property type="project" value="TreeGrafter"/>
</dbReference>
<dbReference type="FunFam" id="1.25.40.10:FF:000025">
    <property type="entry name" value="Unc-45 myosin chaperone B"/>
    <property type="match status" value="1"/>
</dbReference>
<dbReference type="FunFam" id="1.25.10.10:FF:000153">
    <property type="entry name" value="Unc-45 myosin chaperone B"/>
    <property type="match status" value="1"/>
</dbReference>
<dbReference type="SUPFAM" id="SSF48452">
    <property type="entry name" value="TPR-like"/>
    <property type="match status" value="1"/>
</dbReference>
<dbReference type="SMART" id="SM00028">
    <property type="entry name" value="TPR"/>
    <property type="match status" value="3"/>
</dbReference>
<feature type="domain" description="UNC-45/Cro1/She4 central" evidence="13">
    <location>
        <begin position="347"/>
        <end position="499"/>
    </location>
</feature>
<keyword evidence="11" id="KW-0143">Chaperone</keyword>
<dbReference type="PANTHER" id="PTHR45994">
    <property type="entry name" value="FI21225P1"/>
    <property type="match status" value="1"/>
</dbReference>
<feature type="non-terminal residue" evidence="14">
    <location>
        <position position="1"/>
    </location>
</feature>
<dbReference type="GO" id="GO:0030154">
    <property type="term" value="P:cell differentiation"/>
    <property type="evidence" value="ECO:0007669"/>
    <property type="project" value="UniProtKB-KW"/>
</dbReference>
<dbReference type="AlphaFoldDB" id="A0A851Z2L5"/>
<evidence type="ECO:0000256" key="11">
    <source>
        <dbReference type="ARBA" id="ARBA00023186"/>
    </source>
</evidence>
<dbReference type="InterPro" id="IPR024660">
    <property type="entry name" value="UCS_central_dom"/>
</dbReference>
<dbReference type="FunFam" id="1.25.10.10:FF:000043">
    <property type="entry name" value="Unc-45 myosin chaperone B"/>
    <property type="match status" value="1"/>
</dbReference>
<keyword evidence="8" id="KW-0677">Repeat</keyword>
<keyword evidence="7" id="KW-0517">Myogenesis</keyword>
<evidence type="ECO:0000256" key="8">
    <source>
        <dbReference type="ARBA" id="ARBA00022737"/>
    </source>
</evidence>
<evidence type="ECO:0000256" key="10">
    <source>
        <dbReference type="ARBA" id="ARBA00022803"/>
    </source>
</evidence>
<dbReference type="Gene3D" id="1.25.10.10">
    <property type="entry name" value="Leucine-rich Repeat Variant"/>
    <property type="match status" value="2"/>
</dbReference>
<dbReference type="PANTHER" id="PTHR45994:SF2">
    <property type="entry name" value="PROTEIN UNC-45 HOMOLOG B"/>
    <property type="match status" value="1"/>
</dbReference>
<keyword evidence="15" id="KW-1185">Reference proteome</keyword>
<dbReference type="OrthoDB" id="199930at2759"/>
<dbReference type="InterPro" id="IPR019734">
    <property type="entry name" value="TPR_rpt"/>
</dbReference>
<feature type="repeat" description="TPR" evidence="12">
    <location>
        <begin position="5"/>
        <end position="38"/>
    </location>
</feature>
<keyword evidence="9" id="KW-0221">Differentiation</keyword>
<dbReference type="EMBL" id="WBNJ01000231">
    <property type="protein sequence ID" value="NXD82892.1"/>
    <property type="molecule type" value="Genomic_DNA"/>
</dbReference>
<dbReference type="SMART" id="SM00185">
    <property type="entry name" value="ARM"/>
    <property type="match status" value="4"/>
</dbReference>
<evidence type="ECO:0000256" key="3">
    <source>
        <dbReference type="ARBA" id="ARBA00004556"/>
    </source>
</evidence>
<evidence type="ECO:0000256" key="9">
    <source>
        <dbReference type="ARBA" id="ARBA00022782"/>
    </source>
</evidence>
<dbReference type="Pfam" id="PF13181">
    <property type="entry name" value="TPR_8"/>
    <property type="match status" value="2"/>
</dbReference>
<comment type="subcellular location">
    <subcellularLocation>
        <location evidence="1">Cytoplasm</location>
        <location evidence="1">Myofibril</location>
        <location evidence="1">Sarcomere</location>
        <location evidence="1">A band</location>
    </subcellularLocation>
    <subcellularLocation>
        <location evidence="2">Cytoplasm</location>
        <location evidence="2">Myofibril</location>
        <location evidence="2">Sarcomere</location>
        <location evidence="2">Z line</location>
    </subcellularLocation>
    <subcellularLocation>
        <location evidence="3">Cytoplasm</location>
        <location evidence="3">Perinuclear region</location>
    </subcellularLocation>
</comment>
<dbReference type="Pfam" id="PF11701">
    <property type="entry name" value="UNC45-central"/>
    <property type="match status" value="1"/>
</dbReference>
<dbReference type="GO" id="GO:0031672">
    <property type="term" value="C:A band"/>
    <property type="evidence" value="ECO:0007669"/>
    <property type="project" value="UniProtKB-SubCell"/>
</dbReference>
<dbReference type="SUPFAM" id="SSF48371">
    <property type="entry name" value="ARM repeat"/>
    <property type="match status" value="2"/>
</dbReference>
<dbReference type="InterPro" id="IPR000225">
    <property type="entry name" value="Armadillo"/>
</dbReference>
<name>A0A851Z2L5_9AVES</name>
<dbReference type="Gene3D" id="1.25.40.10">
    <property type="entry name" value="Tetratricopeptide repeat domain"/>
    <property type="match status" value="1"/>
</dbReference>
<gene>
    <name evidence="14" type="primary">Unc45b</name>
    <name evidence="14" type="ORF">HALSEN_R08017</name>
</gene>
<dbReference type="Proteomes" id="UP000648918">
    <property type="component" value="Unassembled WGS sequence"/>
</dbReference>
<protein>
    <recommendedName>
        <fullName evidence="4">Protein unc-45 homolog B</fullName>
    </recommendedName>
</protein>
<proteinExistence type="predicted"/>